<comment type="caution">
    <text evidence="1">The sequence shown here is derived from an EMBL/GenBank/DDBJ whole genome shotgun (WGS) entry which is preliminary data.</text>
</comment>
<name>W6TDT0_HOLOB</name>
<evidence type="ECO:0000313" key="1">
    <source>
        <dbReference type="EMBL" id="ETZ06941.1"/>
    </source>
</evidence>
<sequence>MHIKKLFFLVFFVQQGFSVHFSEGDSEVRQLNNTQHVSLEENCQKIKTVLSIKDKKKVQDLLKQIDWSKFWKKFNSNPSQEMIVYIISAIFDKNNHQDLAESALKKLIENFSDDHLILYTKAFLSKKNQEESLKNVNKRHTRRALPVNSSNILSSELAHNAFNALDLNRFHNAFNALDLNRFNQLGSNSRKKFWLTSSVPPSSLLSCILSSDNDPELAKEAFDAIVLKKLNGDNFLNRSNFNVMEIILDPKNDQNLCEKALDALEFKKFSHTKFLHTLIQILSNQDNLKFSEKALNILDLKERGNQLSDVAFCEILDPILSPQNQFSLTKKALDDLEFQKRVSELSYKNFCQVIYDVLSPTNSYEISEKALNDLNLKERASKLSDENFCALINQILFQFNNPQLAERALNDLCLKERASKLSDENFFNLQHKVSFLQDGFRNFQLAEKVLNDLDFKKRESQLSDKNFN</sequence>
<gene>
    <name evidence="1" type="ORF">P618_200839</name>
</gene>
<organism evidence="1 2">
    <name type="scientific">Holospora obtusa F1</name>
    <dbReference type="NCBI Taxonomy" id="1399147"/>
    <lineage>
        <taxon>Bacteria</taxon>
        <taxon>Pseudomonadati</taxon>
        <taxon>Pseudomonadota</taxon>
        <taxon>Alphaproteobacteria</taxon>
        <taxon>Holosporales</taxon>
        <taxon>Holosporaceae</taxon>
        <taxon>Holospora</taxon>
    </lineage>
</organism>
<keyword evidence="2" id="KW-1185">Reference proteome</keyword>
<dbReference type="AlphaFoldDB" id="W6TDT0"/>
<dbReference type="RefSeq" id="WP_021827011.1">
    <property type="nucleotide sequence ID" value="NZ_AWTR02000074.1"/>
</dbReference>
<proteinExistence type="predicted"/>
<accession>W6TDT0</accession>
<protein>
    <submittedName>
        <fullName evidence="1">Uncharacterized protein</fullName>
    </submittedName>
</protein>
<reference evidence="1 2" key="1">
    <citation type="journal article" date="2014" name="FEMS Microbiol. Lett.">
        <title>Draft genome sequences of three Holospora species (Holospora obtusa, Holospora undulata, and Holospora elegans), endonuclear symbiotic bacteria of the ciliate Paramecium caudatum.</title>
        <authorList>
            <person name="Dohra H."/>
            <person name="Tanaka K."/>
            <person name="Suzuki T."/>
            <person name="Fujishima M."/>
            <person name="Suzuki H."/>
        </authorList>
    </citation>
    <scope>NUCLEOTIDE SEQUENCE [LARGE SCALE GENOMIC DNA]</scope>
    <source>
        <strain evidence="1 2">F1</strain>
    </source>
</reference>
<dbReference type="Proteomes" id="UP000019112">
    <property type="component" value="Unassembled WGS sequence"/>
</dbReference>
<evidence type="ECO:0000313" key="2">
    <source>
        <dbReference type="Proteomes" id="UP000019112"/>
    </source>
</evidence>
<dbReference type="EMBL" id="AWTR02000074">
    <property type="protein sequence ID" value="ETZ06941.1"/>
    <property type="molecule type" value="Genomic_DNA"/>
</dbReference>